<evidence type="ECO:0000256" key="1">
    <source>
        <dbReference type="SAM" id="Phobius"/>
    </source>
</evidence>
<keyword evidence="1" id="KW-0812">Transmembrane</keyword>
<evidence type="ECO:0000313" key="3">
    <source>
        <dbReference type="Proteomes" id="UP000827412"/>
    </source>
</evidence>
<gene>
    <name evidence="2" type="ORF">HP1_96</name>
</gene>
<keyword evidence="1" id="KW-1133">Transmembrane helix</keyword>
<dbReference type="Proteomes" id="UP000827412">
    <property type="component" value="Segment"/>
</dbReference>
<reference evidence="2 3" key="1">
    <citation type="submission" date="2021-10" db="EMBL/GenBank/DDBJ databases">
        <authorList>
            <person name="Huang C."/>
        </authorList>
    </citation>
    <scope>NUCLEOTIDE SEQUENCE [LARGE SCALE GENOMIC DNA]</scope>
</reference>
<organism evidence="2 3">
    <name type="scientific">Citrobacter phage vB_CbrM_HP1</name>
    <dbReference type="NCBI Taxonomy" id="2876111"/>
    <lineage>
        <taxon>Viruses</taxon>
        <taxon>Duplodnaviria</taxon>
        <taxon>Heunggongvirae</taxon>
        <taxon>Uroviricota</taxon>
        <taxon>Caudoviricetes</taxon>
        <taxon>Andersonviridae</taxon>
        <taxon>Ounavirinae</taxon>
        <taxon>Mooglevirus</taxon>
        <taxon>Mooglevirus HP1</taxon>
    </lineage>
</organism>
<proteinExistence type="predicted"/>
<feature type="transmembrane region" description="Helical" evidence="1">
    <location>
        <begin position="6"/>
        <end position="27"/>
    </location>
</feature>
<sequence length="33" mass="3624">MIKTFLLVTLVGSVLLGFLLGLLYNTLKGKKDD</sequence>
<protein>
    <submittedName>
        <fullName evidence="2">Uncharacterized protein</fullName>
    </submittedName>
</protein>
<accession>A0AAE8Z0Y2</accession>
<dbReference type="EMBL" id="OK539913">
    <property type="protein sequence ID" value="UHS65488.1"/>
    <property type="molecule type" value="Genomic_DNA"/>
</dbReference>
<keyword evidence="1" id="KW-0472">Membrane</keyword>
<keyword evidence="3" id="KW-1185">Reference proteome</keyword>
<name>A0AAE8Z0Y2_9CAUD</name>
<evidence type="ECO:0000313" key="2">
    <source>
        <dbReference type="EMBL" id="UHS65488.1"/>
    </source>
</evidence>